<name>A0AAU7W416_9MICO</name>
<dbReference type="AlphaFoldDB" id="A0AAU7W416"/>
<proteinExistence type="predicted"/>
<dbReference type="EMBL" id="CP158374">
    <property type="protein sequence ID" value="XBX81209.1"/>
    <property type="molecule type" value="Genomic_DNA"/>
</dbReference>
<protein>
    <recommendedName>
        <fullName evidence="2">HNH endonuclease</fullName>
    </recommendedName>
</protein>
<gene>
    <name evidence="1" type="ORF">ABIQ69_11380</name>
</gene>
<evidence type="ECO:0008006" key="2">
    <source>
        <dbReference type="Google" id="ProtNLM"/>
    </source>
</evidence>
<dbReference type="RefSeq" id="WP_350347231.1">
    <property type="nucleotide sequence ID" value="NZ_CP158374.1"/>
</dbReference>
<sequence>MTSTKIINRVLDRDHRMCVIRGPFCTVHATCADHRAGRGAGGSPILDDPANLIAACQLCNVWKEDATGPDREKLIHRGVRLVKRATNEATLELARIIPLRFPDGTSWRLNSDGTKHQLVAAEAQEILALYGIHGAVA</sequence>
<organism evidence="1">
    <name type="scientific">Agromyces sp. G08B096</name>
    <dbReference type="NCBI Taxonomy" id="3156399"/>
    <lineage>
        <taxon>Bacteria</taxon>
        <taxon>Bacillati</taxon>
        <taxon>Actinomycetota</taxon>
        <taxon>Actinomycetes</taxon>
        <taxon>Micrococcales</taxon>
        <taxon>Microbacteriaceae</taxon>
        <taxon>Agromyces</taxon>
    </lineage>
</organism>
<reference evidence="1" key="1">
    <citation type="submission" date="2024-05" db="EMBL/GenBank/DDBJ databases">
        <authorList>
            <person name="Yu L."/>
        </authorList>
    </citation>
    <scope>NUCLEOTIDE SEQUENCE</scope>
    <source>
        <strain evidence="1">G08B096</strain>
    </source>
</reference>
<accession>A0AAU7W416</accession>
<evidence type="ECO:0000313" key="1">
    <source>
        <dbReference type="EMBL" id="XBX81209.1"/>
    </source>
</evidence>
<dbReference type="Gene3D" id="1.10.30.50">
    <property type="match status" value="1"/>
</dbReference>